<dbReference type="Pfam" id="PF01850">
    <property type="entry name" value="PIN"/>
    <property type="match status" value="1"/>
</dbReference>
<feature type="domain" description="PIN" evidence="1">
    <location>
        <begin position="10"/>
        <end position="122"/>
    </location>
</feature>
<dbReference type="InterPro" id="IPR002716">
    <property type="entry name" value="PIN_dom"/>
</dbReference>
<dbReference type="Gene3D" id="3.40.50.1010">
    <property type="entry name" value="5'-nuclease"/>
    <property type="match status" value="1"/>
</dbReference>
<accession>A0A1G7HPK7</accession>
<evidence type="ECO:0000259" key="1">
    <source>
        <dbReference type="Pfam" id="PF01850"/>
    </source>
</evidence>
<keyword evidence="3" id="KW-1185">Reference proteome</keyword>
<gene>
    <name evidence="2" type="ORF">SAMN04487996_108226</name>
</gene>
<dbReference type="Proteomes" id="UP000198748">
    <property type="component" value="Unassembled WGS sequence"/>
</dbReference>
<evidence type="ECO:0000313" key="3">
    <source>
        <dbReference type="Proteomes" id="UP000198748"/>
    </source>
</evidence>
<dbReference type="CDD" id="cd18692">
    <property type="entry name" value="PIN_VapC-like"/>
    <property type="match status" value="1"/>
</dbReference>
<dbReference type="AlphaFoldDB" id="A0A1G7HPK7"/>
<dbReference type="InterPro" id="IPR029060">
    <property type="entry name" value="PIN-like_dom_sf"/>
</dbReference>
<sequence length="142" mass="16199">MKQTTTTDRIAVDTNILVYLHEDIPSFKSEISKMIVQNLPVVSSQVISEYLNVLNRLLRAPKLQLINHCLTITEGCMVVGMDHQLILKARELVLKYDFQVFDSIVVASALQAGCNVLYSEDFQHYMVVENQLTIINPYLELQ</sequence>
<organism evidence="2 3">
    <name type="scientific">Dyadobacter soli</name>
    <dbReference type="NCBI Taxonomy" id="659014"/>
    <lineage>
        <taxon>Bacteria</taxon>
        <taxon>Pseudomonadati</taxon>
        <taxon>Bacteroidota</taxon>
        <taxon>Cytophagia</taxon>
        <taxon>Cytophagales</taxon>
        <taxon>Spirosomataceae</taxon>
        <taxon>Dyadobacter</taxon>
    </lineage>
</organism>
<name>A0A1G7HPK7_9BACT</name>
<dbReference type="OrthoDB" id="13900at2"/>
<reference evidence="3" key="1">
    <citation type="submission" date="2016-10" db="EMBL/GenBank/DDBJ databases">
        <authorList>
            <person name="Varghese N."/>
            <person name="Submissions S."/>
        </authorList>
    </citation>
    <scope>NUCLEOTIDE SEQUENCE [LARGE SCALE GENOMIC DNA]</scope>
    <source>
        <strain evidence="3">DSM 25329</strain>
    </source>
</reference>
<dbReference type="STRING" id="659014.SAMN04487996_108226"/>
<dbReference type="EMBL" id="FNAN01000008">
    <property type="protein sequence ID" value="SDF02417.1"/>
    <property type="molecule type" value="Genomic_DNA"/>
</dbReference>
<protein>
    <submittedName>
        <fullName evidence="2">Predicted nucleic acid-binding protein, contains PIN domain</fullName>
    </submittedName>
</protein>
<proteinExistence type="predicted"/>
<dbReference type="RefSeq" id="WP_090151297.1">
    <property type="nucleotide sequence ID" value="NZ_FNAN01000008.1"/>
</dbReference>
<dbReference type="SUPFAM" id="SSF88723">
    <property type="entry name" value="PIN domain-like"/>
    <property type="match status" value="1"/>
</dbReference>
<evidence type="ECO:0000313" key="2">
    <source>
        <dbReference type="EMBL" id="SDF02417.1"/>
    </source>
</evidence>